<dbReference type="SUPFAM" id="SSF56112">
    <property type="entry name" value="Protein kinase-like (PK-like)"/>
    <property type="match status" value="1"/>
</dbReference>
<dbReference type="GO" id="GO:0005634">
    <property type="term" value="C:nucleus"/>
    <property type="evidence" value="ECO:0007669"/>
    <property type="project" value="TreeGrafter"/>
</dbReference>
<accession>A0AAD7TND5</accession>
<dbReference type="PANTHER" id="PTHR44167">
    <property type="entry name" value="OVARIAN-SPECIFIC SERINE/THREONINE-PROTEIN KINASE LOK-RELATED"/>
    <property type="match status" value="1"/>
</dbReference>
<dbReference type="Gene3D" id="1.10.510.10">
    <property type="entry name" value="Transferase(Phosphotransferase) domain 1"/>
    <property type="match status" value="1"/>
</dbReference>
<protein>
    <recommendedName>
        <fullName evidence="1">Protein kinase domain-containing protein</fullName>
    </recommendedName>
</protein>
<dbReference type="InterPro" id="IPR011009">
    <property type="entry name" value="Kinase-like_dom_sf"/>
</dbReference>
<proteinExistence type="predicted"/>
<reference evidence="2" key="1">
    <citation type="submission" date="2022-11" db="EMBL/GenBank/DDBJ databases">
        <title>Genome Sequence of Cubamyces cubensis.</title>
        <authorList>
            <person name="Buettner E."/>
        </authorList>
    </citation>
    <scope>NUCLEOTIDE SEQUENCE</scope>
    <source>
        <strain evidence="2">MPL-01</strain>
    </source>
</reference>
<name>A0AAD7TND5_9APHY</name>
<evidence type="ECO:0000259" key="1">
    <source>
        <dbReference type="PROSITE" id="PS50011"/>
    </source>
</evidence>
<dbReference type="GO" id="GO:0044773">
    <property type="term" value="P:mitotic DNA damage checkpoint signaling"/>
    <property type="evidence" value="ECO:0007669"/>
    <property type="project" value="TreeGrafter"/>
</dbReference>
<dbReference type="AlphaFoldDB" id="A0AAD7TND5"/>
<evidence type="ECO:0000313" key="2">
    <source>
        <dbReference type="EMBL" id="KAJ8472631.1"/>
    </source>
</evidence>
<evidence type="ECO:0000313" key="3">
    <source>
        <dbReference type="Proteomes" id="UP001215151"/>
    </source>
</evidence>
<sequence length="237" mass="26737">MSSDGPPWFAYDPDGEIRYGGVPDRLLHHPEILRRGIKLTDALKPGIVFRAGLDDPAFVVKVLNTDTQELQIYDRLLSRVRAPRNHTVPVDIYRDGHPLLIMPYLRNLTRFMLAEARTSARLLDIFYQLAEGLEYLHSLHIAHLDVCHDNFVAALPEDAESHPAVVSRRIYVIDFDTSRQLTLGPGVHCAITLPPTQIPPPNGLKHFDPYSWDVYCLGHVFEDLMGVSTDSLAMHAL</sequence>
<organism evidence="2 3">
    <name type="scientific">Trametes cubensis</name>
    <dbReference type="NCBI Taxonomy" id="1111947"/>
    <lineage>
        <taxon>Eukaryota</taxon>
        <taxon>Fungi</taxon>
        <taxon>Dikarya</taxon>
        <taxon>Basidiomycota</taxon>
        <taxon>Agaricomycotina</taxon>
        <taxon>Agaricomycetes</taxon>
        <taxon>Polyporales</taxon>
        <taxon>Polyporaceae</taxon>
        <taxon>Trametes</taxon>
    </lineage>
</organism>
<dbReference type="Proteomes" id="UP001215151">
    <property type="component" value="Unassembled WGS sequence"/>
</dbReference>
<keyword evidence="3" id="KW-1185">Reference proteome</keyword>
<dbReference type="GO" id="GO:0004674">
    <property type="term" value="F:protein serine/threonine kinase activity"/>
    <property type="evidence" value="ECO:0007669"/>
    <property type="project" value="TreeGrafter"/>
</dbReference>
<dbReference type="PANTHER" id="PTHR44167:SF30">
    <property type="entry name" value="PHOSPHORYLASE KINASE"/>
    <property type="match status" value="1"/>
</dbReference>
<gene>
    <name evidence="2" type="ORF">ONZ51_g8391</name>
</gene>
<comment type="caution">
    <text evidence="2">The sequence shown here is derived from an EMBL/GenBank/DDBJ whole genome shotgun (WGS) entry which is preliminary data.</text>
</comment>
<feature type="domain" description="Protein kinase" evidence="1">
    <location>
        <begin position="34"/>
        <end position="237"/>
    </location>
</feature>
<dbReference type="EMBL" id="JAPEVG010000252">
    <property type="protein sequence ID" value="KAJ8472631.1"/>
    <property type="molecule type" value="Genomic_DNA"/>
</dbReference>
<dbReference type="PROSITE" id="PS50011">
    <property type="entry name" value="PROTEIN_KINASE_DOM"/>
    <property type="match status" value="1"/>
</dbReference>
<dbReference type="InterPro" id="IPR000719">
    <property type="entry name" value="Prot_kinase_dom"/>
</dbReference>
<dbReference type="GO" id="GO:0005524">
    <property type="term" value="F:ATP binding"/>
    <property type="evidence" value="ECO:0007669"/>
    <property type="project" value="InterPro"/>
</dbReference>